<accession>A0A5E4YY76</accession>
<keyword evidence="2" id="KW-1185">Reference proteome</keyword>
<dbReference type="Pfam" id="PF13714">
    <property type="entry name" value="PEP_mutase"/>
    <property type="match status" value="1"/>
</dbReference>
<dbReference type="RefSeq" id="WP_246178531.1">
    <property type="nucleotide sequence ID" value="NZ_CABPSM010000022.1"/>
</dbReference>
<dbReference type="GO" id="GO:0016829">
    <property type="term" value="F:lyase activity"/>
    <property type="evidence" value="ECO:0007669"/>
    <property type="project" value="UniProtKB-KW"/>
</dbReference>
<protein>
    <submittedName>
        <fullName evidence="1">2-methylisocitrate lyase</fullName>
    </submittedName>
</protein>
<dbReference type="CDD" id="cd00377">
    <property type="entry name" value="ICL_PEPM"/>
    <property type="match status" value="1"/>
</dbReference>
<dbReference type="SUPFAM" id="SSF51621">
    <property type="entry name" value="Phosphoenolpyruvate/pyruvate domain"/>
    <property type="match status" value="1"/>
</dbReference>
<dbReference type="InterPro" id="IPR039556">
    <property type="entry name" value="ICL/PEPM"/>
</dbReference>
<dbReference type="EMBL" id="CABPSM010000022">
    <property type="protein sequence ID" value="VVE53891.1"/>
    <property type="molecule type" value="Genomic_DNA"/>
</dbReference>
<dbReference type="InterPro" id="IPR015813">
    <property type="entry name" value="Pyrv/PenolPyrv_kinase-like_dom"/>
</dbReference>
<dbReference type="InterPro" id="IPR040442">
    <property type="entry name" value="Pyrv_kinase-like_dom_sf"/>
</dbReference>
<keyword evidence="1" id="KW-0456">Lyase</keyword>
<dbReference type="PANTHER" id="PTHR42905">
    <property type="entry name" value="PHOSPHOENOLPYRUVATE CARBOXYLASE"/>
    <property type="match status" value="1"/>
</dbReference>
<gene>
    <name evidence="1" type="ORF">PHO31112_04885</name>
</gene>
<proteinExistence type="predicted"/>
<dbReference type="Proteomes" id="UP000343317">
    <property type="component" value="Unassembled WGS sequence"/>
</dbReference>
<name>A0A5E4YY76_9BURK</name>
<organism evidence="1 2">
    <name type="scientific">Pandoraea horticolens</name>
    <dbReference type="NCBI Taxonomy" id="2508298"/>
    <lineage>
        <taxon>Bacteria</taxon>
        <taxon>Pseudomonadati</taxon>
        <taxon>Pseudomonadota</taxon>
        <taxon>Betaproteobacteria</taxon>
        <taxon>Burkholderiales</taxon>
        <taxon>Burkholderiaceae</taxon>
        <taxon>Pandoraea</taxon>
    </lineage>
</organism>
<dbReference type="AlphaFoldDB" id="A0A5E4YY76"/>
<dbReference type="PANTHER" id="PTHR42905:SF16">
    <property type="entry name" value="CARBOXYPHOSPHONOENOLPYRUVATE PHOSPHONOMUTASE-LIKE PROTEIN (AFU_ORTHOLOGUE AFUA_5G07230)"/>
    <property type="match status" value="1"/>
</dbReference>
<dbReference type="Gene3D" id="3.20.20.60">
    <property type="entry name" value="Phosphoenolpyruvate-binding domains"/>
    <property type="match status" value="1"/>
</dbReference>
<dbReference type="Gene3D" id="6.10.250.2750">
    <property type="match status" value="1"/>
</dbReference>
<evidence type="ECO:0000313" key="1">
    <source>
        <dbReference type="EMBL" id="VVE53891.1"/>
    </source>
</evidence>
<sequence>MPHSTAEKRAAFRKLHLAGCFVIPNPWDAGSARYLEHAGFKAIASTSSGFAWSTGHPDNGVTRDTVLAHLRTLVDATDLPVNADFESGFGKTPDDVAQSVKMAVATGVAGLSIEDSTGSVNAPLFPLDEAVARMKAARRAIDETGGDTLLIGRAENFFAGVPDLDDTIARLRAYAEAGADCLYAPGIQSVEQIRAVVAAVAPKPVNVLIGATSPLTLQDLADLGVRRVSVGGALARAAWGGFIRAATALAEGRFDGFEDAASGATLNGLFRPGEPSPGIVHTPGMTATGAAGT</sequence>
<reference evidence="1 2" key="1">
    <citation type="submission" date="2019-08" db="EMBL/GenBank/DDBJ databases">
        <authorList>
            <person name="Peeters C."/>
        </authorList>
    </citation>
    <scope>NUCLEOTIDE SEQUENCE [LARGE SCALE GENOMIC DNA]</scope>
    <source>
        <strain evidence="1 2">LMG 31112</strain>
    </source>
</reference>
<evidence type="ECO:0000313" key="2">
    <source>
        <dbReference type="Proteomes" id="UP000343317"/>
    </source>
</evidence>